<dbReference type="EMBL" id="AP005585">
    <property type="protein sequence ID" value="BAD28803.1"/>
    <property type="molecule type" value="Genomic_DNA"/>
</dbReference>
<name>Q6ERB7_ORYSJ</name>
<evidence type="ECO:0000256" key="1">
    <source>
        <dbReference type="SAM" id="MobiDB-lite"/>
    </source>
</evidence>
<dbReference type="AlphaFoldDB" id="Q6ERB7"/>
<gene>
    <name evidence="2" type="primary">P0448B11.19</name>
</gene>
<organism evidence="2 3">
    <name type="scientific">Oryza sativa subsp. japonica</name>
    <name type="common">Rice</name>
    <dbReference type="NCBI Taxonomy" id="39947"/>
    <lineage>
        <taxon>Eukaryota</taxon>
        <taxon>Viridiplantae</taxon>
        <taxon>Streptophyta</taxon>
        <taxon>Embryophyta</taxon>
        <taxon>Tracheophyta</taxon>
        <taxon>Spermatophyta</taxon>
        <taxon>Magnoliopsida</taxon>
        <taxon>Liliopsida</taxon>
        <taxon>Poales</taxon>
        <taxon>Poaceae</taxon>
        <taxon>BOP clade</taxon>
        <taxon>Oryzoideae</taxon>
        <taxon>Oryzeae</taxon>
        <taxon>Oryzinae</taxon>
        <taxon>Oryza</taxon>
        <taxon>Oryza sativa</taxon>
    </lineage>
</organism>
<evidence type="ECO:0000313" key="2">
    <source>
        <dbReference type="EMBL" id="BAD28803.1"/>
    </source>
</evidence>
<protein>
    <submittedName>
        <fullName evidence="2">Uncharacterized protein</fullName>
    </submittedName>
</protein>
<feature type="region of interest" description="Disordered" evidence="1">
    <location>
        <begin position="39"/>
        <end position="61"/>
    </location>
</feature>
<proteinExistence type="predicted"/>
<sequence>MKVERLPFLVNMVHTAGRAADGGKTRSSQLNSAKIINKYQKRHDKQQEKYYEQDDGGFGPH</sequence>
<reference evidence="3" key="1">
    <citation type="journal article" date="2005" name="Nature">
        <title>The map-based sequence of the rice genome.</title>
        <authorList>
            <consortium name="International rice genome sequencing project (IRGSP)"/>
            <person name="Matsumoto T."/>
            <person name="Wu J."/>
            <person name="Kanamori H."/>
            <person name="Katayose Y."/>
            <person name="Fujisawa M."/>
            <person name="Namiki N."/>
            <person name="Mizuno H."/>
            <person name="Yamamoto K."/>
            <person name="Antonio B.A."/>
            <person name="Baba T."/>
            <person name="Sakata K."/>
            <person name="Nagamura Y."/>
            <person name="Aoki H."/>
            <person name="Arikawa K."/>
            <person name="Arita K."/>
            <person name="Bito T."/>
            <person name="Chiden Y."/>
            <person name="Fujitsuka N."/>
            <person name="Fukunaka R."/>
            <person name="Hamada M."/>
            <person name="Harada C."/>
            <person name="Hayashi A."/>
            <person name="Hijishita S."/>
            <person name="Honda M."/>
            <person name="Hosokawa S."/>
            <person name="Ichikawa Y."/>
            <person name="Idonuma A."/>
            <person name="Iijima M."/>
            <person name="Ikeda M."/>
            <person name="Ikeno M."/>
            <person name="Ito K."/>
            <person name="Ito S."/>
            <person name="Ito T."/>
            <person name="Ito Y."/>
            <person name="Ito Y."/>
            <person name="Iwabuchi A."/>
            <person name="Kamiya K."/>
            <person name="Karasawa W."/>
            <person name="Kurita K."/>
            <person name="Katagiri S."/>
            <person name="Kikuta A."/>
            <person name="Kobayashi H."/>
            <person name="Kobayashi N."/>
            <person name="Machita K."/>
            <person name="Maehara T."/>
            <person name="Masukawa M."/>
            <person name="Mizubayashi T."/>
            <person name="Mukai Y."/>
            <person name="Nagasaki H."/>
            <person name="Nagata Y."/>
            <person name="Naito S."/>
            <person name="Nakashima M."/>
            <person name="Nakama Y."/>
            <person name="Nakamichi Y."/>
            <person name="Nakamura M."/>
            <person name="Meguro A."/>
            <person name="Negishi M."/>
            <person name="Ohta I."/>
            <person name="Ohta T."/>
            <person name="Okamoto M."/>
            <person name="Ono N."/>
            <person name="Saji S."/>
            <person name="Sakaguchi M."/>
            <person name="Sakai K."/>
            <person name="Shibata M."/>
            <person name="Shimokawa T."/>
            <person name="Song J."/>
            <person name="Takazaki Y."/>
            <person name="Terasawa K."/>
            <person name="Tsugane M."/>
            <person name="Tsuji K."/>
            <person name="Ueda S."/>
            <person name="Waki K."/>
            <person name="Yamagata H."/>
            <person name="Yamamoto M."/>
            <person name="Yamamoto S."/>
            <person name="Yamane H."/>
            <person name="Yoshiki S."/>
            <person name="Yoshihara R."/>
            <person name="Yukawa K."/>
            <person name="Zhong H."/>
            <person name="Yano M."/>
            <person name="Yuan Q."/>
            <person name="Ouyang S."/>
            <person name="Liu J."/>
            <person name="Jones K.M."/>
            <person name="Gansberger K."/>
            <person name="Moffat K."/>
            <person name="Hill J."/>
            <person name="Bera J."/>
            <person name="Fadrosh D."/>
            <person name="Jin S."/>
            <person name="Johri S."/>
            <person name="Kim M."/>
            <person name="Overton L."/>
            <person name="Reardon M."/>
            <person name="Tsitrin T."/>
            <person name="Vuong H."/>
            <person name="Weaver B."/>
            <person name="Ciecko A."/>
            <person name="Tallon L."/>
            <person name="Jackson J."/>
            <person name="Pai G."/>
            <person name="Aken S.V."/>
            <person name="Utterback T."/>
            <person name="Reidmuller S."/>
            <person name="Feldblyum T."/>
            <person name="Hsiao J."/>
            <person name="Zismann V."/>
            <person name="Iobst S."/>
            <person name="de Vazeille A.R."/>
            <person name="Buell C.R."/>
            <person name="Ying K."/>
            <person name="Li Y."/>
            <person name="Lu T."/>
            <person name="Huang Y."/>
            <person name="Zhao Q."/>
            <person name="Feng Q."/>
            <person name="Zhang L."/>
            <person name="Zhu J."/>
            <person name="Weng Q."/>
            <person name="Mu J."/>
            <person name="Lu Y."/>
            <person name="Fan D."/>
            <person name="Liu Y."/>
            <person name="Guan J."/>
            <person name="Zhang Y."/>
            <person name="Yu S."/>
            <person name="Liu X."/>
            <person name="Zhang Y."/>
            <person name="Hong G."/>
            <person name="Han B."/>
            <person name="Choisne N."/>
            <person name="Demange N."/>
            <person name="Orjeda G."/>
            <person name="Samain S."/>
            <person name="Cattolico L."/>
            <person name="Pelletier E."/>
            <person name="Couloux A."/>
            <person name="Segurens B."/>
            <person name="Wincker P."/>
            <person name="D'Hont A."/>
            <person name="Scarpelli C."/>
            <person name="Weissenbach J."/>
            <person name="Salanoubat M."/>
            <person name="Quetier F."/>
            <person name="Yu Y."/>
            <person name="Kim H.R."/>
            <person name="Rambo T."/>
            <person name="Currie J."/>
            <person name="Collura K."/>
            <person name="Luo M."/>
            <person name="Yang T."/>
            <person name="Ammiraju J.S.S."/>
            <person name="Engler F."/>
            <person name="Soderlund C."/>
            <person name="Wing R.A."/>
            <person name="Palmer L.E."/>
            <person name="de la Bastide M."/>
            <person name="Spiegel L."/>
            <person name="Nascimento L."/>
            <person name="Zutavern T."/>
            <person name="O'Shaughnessy A."/>
            <person name="Dike S."/>
            <person name="Dedhia N."/>
            <person name="Preston R."/>
            <person name="Balija V."/>
            <person name="McCombie W.R."/>
            <person name="Chow T."/>
            <person name="Chen H."/>
            <person name="Chung M."/>
            <person name="Chen C."/>
            <person name="Shaw J."/>
            <person name="Wu H."/>
            <person name="Hsiao K."/>
            <person name="Chao Y."/>
            <person name="Chu M."/>
            <person name="Cheng C."/>
            <person name="Hour A."/>
            <person name="Lee P."/>
            <person name="Lin S."/>
            <person name="Lin Y."/>
            <person name="Liou J."/>
            <person name="Liu S."/>
            <person name="Hsing Y."/>
            <person name="Raghuvanshi S."/>
            <person name="Mohanty A."/>
            <person name="Bharti A.K."/>
            <person name="Gaur A."/>
            <person name="Gupta V."/>
            <person name="Kumar D."/>
            <person name="Ravi V."/>
            <person name="Vij S."/>
            <person name="Kapur A."/>
            <person name="Khurana P."/>
            <person name="Khurana P."/>
            <person name="Khurana J.P."/>
            <person name="Tyagi A.K."/>
            <person name="Gaikwad K."/>
            <person name="Singh A."/>
            <person name="Dalal V."/>
            <person name="Srivastava S."/>
            <person name="Dixit A."/>
            <person name="Pal A.K."/>
            <person name="Ghazi I.A."/>
            <person name="Yadav M."/>
            <person name="Pandit A."/>
            <person name="Bhargava A."/>
            <person name="Sureshbabu K."/>
            <person name="Batra K."/>
            <person name="Sharma T.R."/>
            <person name="Mohapatra T."/>
            <person name="Singh N.K."/>
            <person name="Messing J."/>
            <person name="Nelson A.B."/>
            <person name="Fuks G."/>
            <person name="Kavchok S."/>
            <person name="Keizer G."/>
            <person name="Linton E."/>
            <person name="Llaca V."/>
            <person name="Song R."/>
            <person name="Tanyolac B."/>
            <person name="Young S."/>
            <person name="Ho-Il K."/>
            <person name="Hahn J.H."/>
            <person name="Sangsakoo G."/>
            <person name="Vanavichit A."/>
            <person name="de Mattos Luiz.A.T."/>
            <person name="Zimmer P.D."/>
            <person name="Malone G."/>
            <person name="Dellagostin O."/>
            <person name="de Oliveira A.C."/>
            <person name="Bevan M."/>
            <person name="Bancroft I."/>
            <person name="Minx P."/>
            <person name="Cordum H."/>
            <person name="Wilson R."/>
            <person name="Cheng Z."/>
            <person name="Jin W."/>
            <person name="Jiang J."/>
            <person name="Leong S.A."/>
            <person name="Iwama H."/>
            <person name="Gojobori T."/>
            <person name="Itoh T."/>
            <person name="Niimura Y."/>
            <person name="Fujii Y."/>
            <person name="Habara T."/>
            <person name="Sakai H."/>
            <person name="Sato Y."/>
            <person name="Wilson G."/>
            <person name="Kumar K."/>
            <person name="McCouch S."/>
            <person name="Juretic N."/>
            <person name="Hoen D."/>
            <person name="Wright S."/>
            <person name="Bruskiewich R."/>
            <person name="Bureau T."/>
            <person name="Miyao A."/>
            <person name="Hirochika H."/>
            <person name="Nishikawa T."/>
            <person name="Kadowaki K."/>
            <person name="Sugiura M."/>
            <person name="Burr B."/>
            <person name="Sasaki T."/>
        </authorList>
    </citation>
    <scope>NUCLEOTIDE SEQUENCE [LARGE SCALE GENOMIC DNA]</scope>
    <source>
        <strain evidence="3">cv. Nipponbare</strain>
    </source>
</reference>
<evidence type="ECO:0000313" key="3">
    <source>
        <dbReference type="Proteomes" id="UP000000763"/>
    </source>
</evidence>
<accession>Q6ERB7</accession>
<reference evidence="3" key="2">
    <citation type="journal article" date="2008" name="Nucleic Acids Res.">
        <title>The rice annotation project database (RAP-DB): 2008 update.</title>
        <authorList>
            <consortium name="The rice annotation project (RAP)"/>
        </authorList>
    </citation>
    <scope>GENOME REANNOTATION</scope>
    <source>
        <strain evidence="3">cv. Nipponbare</strain>
    </source>
</reference>
<dbReference type="Proteomes" id="UP000000763">
    <property type="component" value="Chromosome 9"/>
</dbReference>